<keyword evidence="1" id="KW-0175">Coiled coil</keyword>
<dbReference type="SUPFAM" id="SSF53098">
    <property type="entry name" value="Ribonuclease H-like"/>
    <property type="match status" value="1"/>
</dbReference>
<organism evidence="4 5">
    <name type="scientific">Caenorhabditis angaria</name>
    <dbReference type="NCBI Taxonomy" id="860376"/>
    <lineage>
        <taxon>Eukaryota</taxon>
        <taxon>Metazoa</taxon>
        <taxon>Ecdysozoa</taxon>
        <taxon>Nematoda</taxon>
        <taxon>Chromadorea</taxon>
        <taxon>Rhabditida</taxon>
        <taxon>Rhabditina</taxon>
        <taxon>Rhabditomorpha</taxon>
        <taxon>Rhabditoidea</taxon>
        <taxon>Rhabditidae</taxon>
        <taxon>Peloderinae</taxon>
        <taxon>Caenorhabditis</taxon>
    </lineage>
</organism>
<dbReference type="PANTHER" id="PTHR37432:SF1">
    <property type="entry name" value="HAT C-TERMINAL DIMERISATION DOMAIN-CONTAINING PROTEIN-RELATED"/>
    <property type="match status" value="1"/>
</dbReference>
<feature type="compositionally biased region" description="Acidic residues" evidence="2">
    <location>
        <begin position="31"/>
        <end position="44"/>
    </location>
</feature>
<accession>A0A9P1IS42</accession>
<dbReference type="Proteomes" id="UP001152747">
    <property type="component" value="Unassembled WGS sequence"/>
</dbReference>
<dbReference type="EMBL" id="CANHGI010000005">
    <property type="protein sequence ID" value="CAI5450285.1"/>
    <property type="molecule type" value="Genomic_DNA"/>
</dbReference>
<dbReference type="Pfam" id="PF05699">
    <property type="entry name" value="Dimer_Tnp_hAT"/>
    <property type="match status" value="1"/>
</dbReference>
<gene>
    <name evidence="4" type="ORF">CAMP_LOCUS12922</name>
</gene>
<evidence type="ECO:0000313" key="4">
    <source>
        <dbReference type="EMBL" id="CAI5450285.1"/>
    </source>
</evidence>
<comment type="caution">
    <text evidence="4">The sequence shown here is derived from an EMBL/GenBank/DDBJ whole genome shotgun (WGS) entry which is preliminary data.</text>
</comment>
<evidence type="ECO:0000259" key="3">
    <source>
        <dbReference type="Pfam" id="PF05699"/>
    </source>
</evidence>
<name>A0A9P1IS42_9PELO</name>
<dbReference type="AlphaFoldDB" id="A0A9P1IS42"/>
<feature type="region of interest" description="Disordered" evidence="2">
    <location>
        <begin position="31"/>
        <end position="67"/>
    </location>
</feature>
<feature type="coiled-coil region" evidence="1">
    <location>
        <begin position="559"/>
        <end position="586"/>
    </location>
</feature>
<dbReference type="OrthoDB" id="5103at2759"/>
<dbReference type="GO" id="GO:0046983">
    <property type="term" value="F:protein dimerization activity"/>
    <property type="evidence" value="ECO:0007669"/>
    <property type="project" value="InterPro"/>
</dbReference>
<evidence type="ECO:0000256" key="2">
    <source>
        <dbReference type="SAM" id="MobiDB-lite"/>
    </source>
</evidence>
<feature type="domain" description="HAT C-terminal dimerisation" evidence="3">
    <location>
        <begin position="635"/>
        <end position="700"/>
    </location>
</feature>
<keyword evidence="5" id="KW-1185">Reference proteome</keyword>
<dbReference type="PANTHER" id="PTHR37432">
    <property type="entry name" value="PROTEIN CBG21304"/>
    <property type="match status" value="1"/>
</dbReference>
<reference evidence="4" key="1">
    <citation type="submission" date="2022-11" db="EMBL/GenBank/DDBJ databases">
        <authorList>
            <person name="Kikuchi T."/>
        </authorList>
    </citation>
    <scope>NUCLEOTIDE SEQUENCE</scope>
    <source>
        <strain evidence="4">PS1010</strain>
    </source>
</reference>
<proteinExistence type="predicted"/>
<evidence type="ECO:0000313" key="5">
    <source>
        <dbReference type="Proteomes" id="UP001152747"/>
    </source>
</evidence>
<evidence type="ECO:0000256" key="1">
    <source>
        <dbReference type="SAM" id="Coils"/>
    </source>
</evidence>
<dbReference type="InterPro" id="IPR012337">
    <property type="entry name" value="RNaseH-like_sf"/>
</dbReference>
<protein>
    <recommendedName>
        <fullName evidence="3">HAT C-terminal dimerisation domain-containing protein</fullName>
    </recommendedName>
</protein>
<dbReference type="InterPro" id="IPR008906">
    <property type="entry name" value="HATC_C_dom"/>
</dbReference>
<sequence>MASSKSDDDSDDFDDVEIEDDVCEVFCEEEIELDQMEEEDDDPDDIRVENEDSGEFMTGNEEEESEDGPIIEVVKEGDGAAEKISIFDMKKLHYQKIVQGATIGGYRLMREMDNPRIVKNVIVSDGVTNYGTKFVFCGLCKTVYSRGGGAVTPHVRKCLEMKREEDEKNHKKNQLSPKTVVEEKRILTGLISEFIVASGSAILLVDSLPFQKLLRGVVNIHSYMTKDHFNIIMPKRKVIRESMQKNVEMCMKLVYARIKPKIINKFASFSADFGRNHHDFFCLKVSYIETIVDKKTGDKSWKLIILPLAINVCNESSKNSDLVAKLCLQEIQKMNDLDVDLSDFLFTADGAAYMRKCGDSHFLKYVRCSAHLSNILAQHTINPYANSGLPQYVLDHLKKIESIITDCNNLVKKIKNRFSIKMLLPHRVDNYVETRWLSNLMVLRSISKNIDALAKHKDSFDEQGKQLILKLISNTPMIENTIETLAEFDEICIYFQQDDVTIHAVLPTMIGLIIHFQRKAQLLDDTTRCLGESAVNSLLHNIQDISEFHCLAYLLDPQRVEVQENINSLNIQLDVEKEAKKALQKISQILNLEPTKTPTKPRASNENGLMAKFLKREEQTETLEDEFQIFLATKSRLSLHHFWPQNMTTFPKLTLVAKKLFGAVASEASTERSFSLLKNTYRNNRRRLKTTFLEKLLVAHEIEKSTKC</sequence>